<keyword evidence="2" id="KW-0732">Signal</keyword>
<evidence type="ECO:0008006" key="5">
    <source>
        <dbReference type="Google" id="ProtNLM"/>
    </source>
</evidence>
<feature type="chain" id="PRO_5026268145" description="DUF834 domain-containing protein" evidence="2">
    <location>
        <begin position="33"/>
        <end position="174"/>
    </location>
</feature>
<protein>
    <recommendedName>
        <fullName evidence="5">DUF834 domain-containing protein</fullName>
    </recommendedName>
</protein>
<evidence type="ECO:0000313" key="3">
    <source>
        <dbReference type="EMBL" id="KAF0912214.1"/>
    </source>
</evidence>
<reference evidence="3 4" key="1">
    <citation type="submission" date="2019-11" db="EMBL/GenBank/DDBJ databases">
        <title>Whole genome sequence of Oryza granulata.</title>
        <authorList>
            <person name="Li W."/>
        </authorList>
    </citation>
    <scope>NUCLEOTIDE SEQUENCE [LARGE SCALE GENOMIC DNA]</scope>
    <source>
        <strain evidence="4">cv. Menghai</strain>
        <tissue evidence="3">Leaf</tissue>
    </source>
</reference>
<sequence length="174" mass="17919">MAGGCSGAWGPARSAGRMASLLPAGELLVVFAAACGRMQPSRWAAWVAVAAFGLGAEGGLVDDGPGTGASGKEPLRRGTTPSQVDTVDCIGTGTDVECFVDGPGEEPLLSRVSEDEEEEDSGSLEALAVGEVGRDRGGGHAASRAWARHRRREREGEKATREEAAATRETAVEP</sequence>
<keyword evidence="4" id="KW-1185">Reference proteome</keyword>
<accession>A0A6G1DJ13</accession>
<evidence type="ECO:0000256" key="1">
    <source>
        <dbReference type="SAM" id="MobiDB-lite"/>
    </source>
</evidence>
<gene>
    <name evidence="3" type="ORF">E2562_013169</name>
</gene>
<dbReference type="AlphaFoldDB" id="A0A6G1DJ13"/>
<feature type="region of interest" description="Disordered" evidence="1">
    <location>
        <begin position="100"/>
        <end position="174"/>
    </location>
</feature>
<dbReference type="EMBL" id="SPHZ02000006">
    <property type="protein sequence ID" value="KAF0912214.1"/>
    <property type="molecule type" value="Genomic_DNA"/>
</dbReference>
<name>A0A6G1DJ13_9ORYZ</name>
<evidence type="ECO:0000313" key="4">
    <source>
        <dbReference type="Proteomes" id="UP000479710"/>
    </source>
</evidence>
<feature type="compositionally biased region" description="Basic and acidic residues" evidence="1">
    <location>
        <begin position="153"/>
        <end position="166"/>
    </location>
</feature>
<feature type="signal peptide" evidence="2">
    <location>
        <begin position="1"/>
        <end position="32"/>
    </location>
</feature>
<evidence type="ECO:0000256" key="2">
    <source>
        <dbReference type="SAM" id="SignalP"/>
    </source>
</evidence>
<organism evidence="3 4">
    <name type="scientific">Oryza meyeriana var. granulata</name>
    <dbReference type="NCBI Taxonomy" id="110450"/>
    <lineage>
        <taxon>Eukaryota</taxon>
        <taxon>Viridiplantae</taxon>
        <taxon>Streptophyta</taxon>
        <taxon>Embryophyta</taxon>
        <taxon>Tracheophyta</taxon>
        <taxon>Spermatophyta</taxon>
        <taxon>Magnoliopsida</taxon>
        <taxon>Liliopsida</taxon>
        <taxon>Poales</taxon>
        <taxon>Poaceae</taxon>
        <taxon>BOP clade</taxon>
        <taxon>Oryzoideae</taxon>
        <taxon>Oryzeae</taxon>
        <taxon>Oryzinae</taxon>
        <taxon>Oryza</taxon>
        <taxon>Oryza meyeriana</taxon>
    </lineage>
</organism>
<feature type="region of interest" description="Disordered" evidence="1">
    <location>
        <begin position="61"/>
        <end position="88"/>
    </location>
</feature>
<dbReference type="Proteomes" id="UP000479710">
    <property type="component" value="Unassembled WGS sequence"/>
</dbReference>
<comment type="caution">
    <text evidence="3">The sequence shown here is derived from an EMBL/GenBank/DDBJ whole genome shotgun (WGS) entry which is preliminary data.</text>
</comment>
<proteinExistence type="predicted"/>